<comment type="caution">
    <text evidence="1">The sequence shown here is derived from an EMBL/GenBank/DDBJ whole genome shotgun (WGS) entry which is preliminary data.</text>
</comment>
<evidence type="ECO:0000313" key="2">
    <source>
        <dbReference type="Proteomes" id="UP001358586"/>
    </source>
</evidence>
<proteinExistence type="predicted"/>
<gene>
    <name evidence="1" type="ORF">PVK06_012427</name>
</gene>
<keyword evidence="2" id="KW-1185">Reference proteome</keyword>
<dbReference type="Proteomes" id="UP001358586">
    <property type="component" value="Chromosome 4"/>
</dbReference>
<reference evidence="1 2" key="1">
    <citation type="submission" date="2023-03" db="EMBL/GenBank/DDBJ databases">
        <title>WGS of Gossypium arboreum.</title>
        <authorList>
            <person name="Yu D."/>
        </authorList>
    </citation>
    <scope>NUCLEOTIDE SEQUENCE [LARGE SCALE GENOMIC DNA]</scope>
    <source>
        <tissue evidence="1">Leaf</tissue>
    </source>
</reference>
<accession>A0ABR0QC45</accession>
<organism evidence="1 2">
    <name type="scientific">Gossypium arboreum</name>
    <name type="common">Tree cotton</name>
    <name type="synonym">Gossypium nanking</name>
    <dbReference type="NCBI Taxonomy" id="29729"/>
    <lineage>
        <taxon>Eukaryota</taxon>
        <taxon>Viridiplantae</taxon>
        <taxon>Streptophyta</taxon>
        <taxon>Embryophyta</taxon>
        <taxon>Tracheophyta</taxon>
        <taxon>Spermatophyta</taxon>
        <taxon>Magnoliopsida</taxon>
        <taxon>eudicotyledons</taxon>
        <taxon>Gunneridae</taxon>
        <taxon>Pentapetalae</taxon>
        <taxon>rosids</taxon>
        <taxon>malvids</taxon>
        <taxon>Malvales</taxon>
        <taxon>Malvaceae</taxon>
        <taxon>Malvoideae</taxon>
        <taxon>Gossypium</taxon>
    </lineage>
</organism>
<evidence type="ECO:0000313" key="1">
    <source>
        <dbReference type="EMBL" id="KAK5836631.1"/>
    </source>
</evidence>
<dbReference type="EMBL" id="JARKNE010000004">
    <property type="protein sequence ID" value="KAK5836631.1"/>
    <property type="molecule type" value="Genomic_DNA"/>
</dbReference>
<sequence length="108" mass="12153">MSAYLIQIKHFCDSLVGYGQPVTIEEQQSAILNSLPLEFDHVVSIITMSRVPFDLQGITDGIFSKCCRGAKESFVSKCSDLCRTTTTRYVSLIMRISSFSSWSKSWKT</sequence>
<protein>
    <submittedName>
        <fullName evidence="1">Uncharacterized protein</fullName>
    </submittedName>
</protein>
<name>A0ABR0QC45_GOSAR</name>